<reference evidence="3" key="1">
    <citation type="submission" date="2016-12" db="EMBL/GenBank/DDBJ databases">
        <authorList>
            <person name="Rodrigo-Torres L."/>
            <person name="Arahal R.D."/>
            <person name="Lucena T."/>
        </authorList>
    </citation>
    <scope>NUCLEOTIDE SEQUENCE [LARGE SCALE GENOMIC DNA]</scope>
</reference>
<evidence type="ECO:0000313" key="3">
    <source>
        <dbReference type="Proteomes" id="UP000184600"/>
    </source>
</evidence>
<dbReference type="AlphaFoldDB" id="A0A1M7Z2A0"/>
<dbReference type="STRING" id="1117707.VQ7734_04729"/>
<dbReference type="RefSeq" id="WP_073586389.1">
    <property type="nucleotide sequence ID" value="NZ_AP024897.1"/>
</dbReference>
<dbReference type="Pfam" id="PF13503">
    <property type="entry name" value="DUF4123"/>
    <property type="match status" value="1"/>
</dbReference>
<evidence type="ECO:0000313" key="2">
    <source>
        <dbReference type="EMBL" id="SHO58954.1"/>
    </source>
</evidence>
<protein>
    <recommendedName>
        <fullName evidence="1">DUF4123 domain-containing protein</fullName>
    </recommendedName>
</protein>
<organism evidence="2 3">
    <name type="scientific">Vibrio quintilis</name>
    <dbReference type="NCBI Taxonomy" id="1117707"/>
    <lineage>
        <taxon>Bacteria</taxon>
        <taxon>Pseudomonadati</taxon>
        <taxon>Pseudomonadota</taxon>
        <taxon>Gammaproteobacteria</taxon>
        <taxon>Vibrionales</taxon>
        <taxon>Vibrionaceae</taxon>
        <taxon>Vibrio</taxon>
    </lineage>
</organism>
<gene>
    <name evidence="2" type="ORF">VQ7734_04729</name>
</gene>
<feature type="domain" description="DUF4123" evidence="1">
    <location>
        <begin position="20"/>
        <end position="126"/>
    </location>
</feature>
<keyword evidence="3" id="KW-1185">Reference proteome</keyword>
<evidence type="ECO:0000259" key="1">
    <source>
        <dbReference type="Pfam" id="PF13503"/>
    </source>
</evidence>
<name>A0A1M7Z2A0_9VIBR</name>
<sequence length="282" mass="33051">MMYQFDPVIPEIKAKNTETLYLLIDGAQLTDLSQLPSHISPVPVYCYLVCEELNRISPYLFQATPDIKQWFIAQNQPTAGFFFSSLWGAEELVQHFHQLIQVNSPYNTQTYLKMAHSEVAWALLKTKCQLFWEPMETAWLPTRMGWKVLTHPEDTGNKSAEAPLNLDKEQWMLFDEIAWRNLLEKIHRHVCRHFPDMLKQEFFDLWIDAHARIAHQKGFTTAWDQLRYFNIIGLLGEQSVTSEIYPDIYHLVHFTSKDSPAQRIQRAEKLALQYAEPEINHS</sequence>
<accession>A0A1M7Z2A0</accession>
<dbReference type="OrthoDB" id="6353266at2"/>
<dbReference type="EMBL" id="FRFG01000086">
    <property type="protein sequence ID" value="SHO58954.1"/>
    <property type="molecule type" value="Genomic_DNA"/>
</dbReference>
<dbReference type="Proteomes" id="UP000184600">
    <property type="component" value="Unassembled WGS sequence"/>
</dbReference>
<dbReference type="InterPro" id="IPR025391">
    <property type="entry name" value="DUF4123"/>
</dbReference>
<proteinExistence type="predicted"/>